<evidence type="ECO:0000313" key="10">
    <source>
        <dbReference type="Proteomes" id="UP000192247"/>
    </source>
</evidence>
<dbReference type="Proteomes" id="UP000192247">
    <property type="component" value="Unassembled WGS sequence"/>
</dbReference>
<dbReference type="InterPro" id="IPR004827">
    <property type="entry name" value="bZIP"/>
</dbReference>
<evidence type="ECO:0000256" key="4">
    <source>
        <dbReference type="ARBA" id="ARBA00023163"/>
    </source>
</evidence>
<evidence type="ECO:0000313" key="9">
    <source>
        <dbReference type="EMBL" id="OQR68703.1"/>
    </source>
</evidence>
<feature type="region of interest" description="Disordered" evidence="7">
    <location>
        <begin position="228"/>
        <end position="257"/>
    </location>
</feature>
<name>A0A1V9X5R3_9ACAR</name>
<dbReference type="Gene3D" id="1.20.5.170">
    <property type="match status" value="1"/>
</dbReference>
<keyword evidence="3" id="KW-0238">DNA-binding</keyword>
<dbReference type="InterPro" id="IPR046347">
    <property type="entry name" value="bZIP_sf"/>
</dbReference>
<keyword evidence="6" id="KW-0175">Coiled coil</keyword>
<evidence type="ECO:0000256" key="1">
    <source>
        <dbReference type="ARBA" id="ARBA00004123"/>
    </source>
</evidence>
<proteinExistence type="predicted"/>
<organism evidence="9 10">
    <name type="scientific">Tropilaelaps mercedesae</name>
    <dbReference type="NCBI Taxonomy" id="418985"/>
    <lineage>
        <taxon>Eukaryota</taxon>
        <taxon>Metazoa</taxon>
        <taxon>Ecdysozoa</taxon>
        <taxon>Arthropoda</taxon>
        <taxon>Chelicerata</taxon>
        <taxon>Arachnida</taxon>
        <taxon>Acari</taxon>
        <taxon>Parasitiformes</taxon>
        <taxon>Mesostigmata</taxon>
        <taxon>Gamasina</taxon>
        <taxon>Dermanyssoidea</taxon>
        <taxon>Laelapidae</taxon>
        <taxon>Tropilaelaps</taxon>
    </lineage>
</organism>
<dbReference type="PANTHER" id="PTHR46004:SF3">
    <property type="entry name" value="CYCLIC AMP RESPONSE ELEMENT-BINDING PROTEIN A"/>
    <property type="match status" value="1"/>
</dbReference>
<dbReference type="InParanoid" id="A0A1V9X5R3"/>
<feature type="region of interest" description="Disordered" evidence="7">
    <location>
        <begin position="127"/>
        <end position="149"/>
    </location>
</feature>
<dbReference type="GO" id="GO:0000981">
    <property type="term" value="F:DNA-binding transcription factor activity, RNA polymerase II-specific"/>
    <property type="evidence" value="ECO:0007669"/>
    <property type="project" value="TreeGrafter"/>
</dbReference>
<accession>A0A1V9X5R3</accession>
<keyword evidence="4" id="KW-0804">Transcription</keyword>
<comment type="caution">
    <text evidence="9">The sequence shown here is derived from an EMBL/GenBank/DDBJ whole genome shotgun (WGS) entry which is preliminary data.</text>
</comment>
<comment type="subcellular location">
    <subcellularLocation>
        <location evidence="1">Nucleus</location>
    </subcellularLocation>
</comment>
<evidence type="ECO:0000256" key="5">
    <source>
        <dbReference type="ARBA" id="ARBA00023242"/>
    </source>
</evidence>
<dbReference type="PANTHER" id="PTHR46004">
    <property type="entry name" value="CYCLIC AMP RESPONSE ELEMENT-BINDING PROTEIN A"/>
    <property type="match status" value="1"/>
</dbReference>
<dbReference type="STRING" id="418985.A0A1V9X5R3"/>
<dbReference type="GO" id="GO:0005634">
    <property type="term" value="C:nucleus"/>
    <property type="evidence" value="ECO:0007669"/>
    <property type="project" value="UniProtKB-SubCell"/>
</dbReference>
<evidence type="ECO:0000259" key="8">
    <source>
        <dbReference type="PROSITE" id="PS50217"/>
    </source>
</evidence>
<feature type="domain" description="BZIP" evidence="8">
    <location>
        <begin position="323"/>
        <end position="386"/>
    </location>
</feature>
<dbReference type="AlphaFoldDB" id="A0A1V9X5R3"/>
<dbReference type="FunCoup" id="A0A1V9X5R3">
    <property type="interactions" value="12"/>
</dbReference>
<dbReference type="PROSITE" id="PS50217">
    <property type="entry name" value="BZIP"/>
    <property type="match status" value="1"/>
</dbReference>
<keyword evidence="2" id="KW-0805">Transcription regulation</keyword>
<evidence type="ECO:0000256" key="7">
    <source>
        <dbReference type="SAM" id="MobiDB-lite"/>
    </source>
</evidence>
<keyword evidence="10" id="KW-1185">Reference proteome</keyword>
<gene>
    <name evidence="9" type="ORF">BIW11_12737</name>
</gene>
<feature type="coiled-coil region" evidence="6">
    <location>
        <begin position="337"/>
        <end position="389"/>
    </location>
</feature>
<dbReference type="PROSITE" id="PS00036">
    <property type="entry name" value="BZIP_BASIC"/>
    <property type="match status" value="1"/>
</dbReference>
<dbReference type="Pfam" id="PF00170">
    <property type="entry name" value="bZIP_1"/>
    <property type="match status" value="1"/>
</dbReference>
<dbReference type="EMBL" id="MNPL01023492">
    <property type="protein sequence ID" value="OQR68703.1"/>
    <property type="molecule type" value="Genomic_DNA"/>
</dbReference>
<evidence type="ECO:0000256" key="2">
    <source>
        <dbReference type="ARBA" id="ARBA00023015"/>
    </source>
</evidence>
<reference evidence="9 10" key="1">
    <citation type="journal article" date="2017" name="Gigascience">
        <title>Draft genome of the honey bee ectoparasitic mite, Tropilaelaps mercedesae, is shaped by the parasitic life history.</title>
        <authorList>
            <person name="Dong X."/>
            <person name="Armstrong S.D."/>
            <person name="Xia D."/>
            <person name="Makepeace B.L."/>
            <person name="Darby A.C."/>
            <person name="Kadowaki T."/>
        </authorList>
    </citation>
    <scope>NUCLEOTIDE SEQUENCE [LARGE SCALE GENOMIC DNA]</scope>
    <source>
        <strain evidence="9">Wuxi-XJTLU</strain>
    </source>
</reference>
<keyword evidence="5" id="KW-0539">Nucleus</keyword>
<evidence type="ECO:0000256" key="6">
    <source>
        <dbReference type="SAM" id="Coils"/>
    </source>
</evidence>
<sequence>MQKSRTYAQSHDRNWCWIRTGVDNDGFVHRLRYGPEIMDCEEEWLLGDVEDPISGGGRLSNPILFEDRMISDSVEYEHSYSNVNIAQQMNATLTAPVGIRIKTEKDLDDECYPAVPLSSATGQGVFIKKENGTPSSPPAPSPVKSISPKPVSPSTYAQVVHGITSNILPGRILCCATSGGGVQGNKASKNRLLASALNAPPLASILKQATTSTQVLPVGVTQVKVELALPPTPPSSTSSSNESESDDSASPLHPGTTNVIAGQQLVNALKRRVSLTSDSYNSVTSNCTAQGTLLLTEEEKRTLIAEGYPVPQKLPLTKAEERSLKKIRRKIKNKISAQESRRKKKEYVDALEKKVEQLSADSRDMRRLCDSLEEANKVLKQQLNLLQARSVRNVTVIGNAIGIGEEGGVEHEADDVILDEEEVLPEPIGDIMVEEEIINISDDVAESDEDSPMETTVSV</sequence>
<dbReference type="GO" id="GO:0035497">
    <property type="term" value="F:cAMP response element binding"/>
    <property type="evidence" value="ECO:0007669"/>
    <property type="project" value="TreeGrafter"/>
</dbReference>
<protein>
    <recommendedName>
        <fullName evidence="8">BZIP domain-containing protein</fullName>
    </recommendedName>
</protein>
<evidence type="ECO:0000256" key="3">
    <source>
        <dbReference type="ARBA" id="ARBA00023125"/>
    </source>
</evidence>
<dbReference type="SMART" id="SM00338">
    <property type="entry name" value="BRLZ"/>
    <property type="match status" value="1"/>
</dbReference>
<dbReference type="SUPFAM" id="SSF57959">
    <property type="entry name" value="Leucine zipper domain"/>
    <property type="match status" value="1"/>
</dbReference>
<dbReference type="OrthoDB" id="674948at2759"/>